<dbReference type="EMBL" id="KB097143">
    <property type="protein sequence ID" value="ESN99166.1"/>
    <property type="molecule type" value="Genomic_DNA"/>
</dbReference>
<proteinExistence type="predicted"/>
<organism evidence="4 5">
    <name type="scientific">Helobdella robusta</name>
    <name type="common">Californian leech</name>
    <dbReference type="NCBI Taxonomy" id="6412"/>
    <lineage>
        <taxon>Eukaryota</taxon>
        <taxon>Metazoa</taxon>
        <taxon>Spiralia</taxon>
        <taxon>Lophotrochozoa</taxon>
        <taxon>Annelida</taxon>
        <taxon>Clitellata</taxon>
        <taxon>Hirudinea</taxon>
        <taxon>Rhynchobdellida</taxon>
        <taxon>Glossiphoniidae</taxon>
        <taxon>Helobdella</taxon>
    </lineage>
</organism>
<protein>
    <submittedName>
        <fullName evidence="3 4">Uncharacterized protein</fullName>
    </submittedName>
</protein>
<keyword evidence="5" id="KW-1185">Reference proteome</keyword>
<dbReference type="PANTHER" id="PTHR33776:SF3">
    <property type="entry name" value="PHD-TYPE DOMAIN-CONTAINING PROTEIN"/>
    <property type="match status" value="1"/>
</dbReference>
<dbReference type="EMBL" id="AMQM01001135">
    <property type="status" value="NOT_ANNOTATED_CDS"/>
    <property type="molecule type" value="Genomic_DNA"/>
</dbReference>
<dbReference type="GeneID" id="20199693"/>
<dbReference type="RefSeq" id="XP_009023052.1">
    <property type="nucleotide sequence ID" value="XM_009024804.1"/>
</dbReference>
<dbReference type="InParanoid" id="T1ESZ3"/>
<dbReference type="HOGENOM" id="CLU_362605_0_0_1"/>
<keyword evidence="2" id="KW-0812">Transmembrane</keyword>
<dbReference type="AlphaFoldDB" id="T1ESZ3"/>
<evidence type="ECO:0000313" key="3">
    <source>
        <dbReference type="EMBL" id="ESN99166.1"/>
    </source>
</evidence>
<accession>T1ESZ3</accession>
<feature type="region of interest" description="Disordered" evidence="1">
    <location>
        <begin position="340"/>
        <end position="384"/>
    </location>
</feature>
<evidence type="ECO:0000313" key="5">
    <source>
        <dbReference type="Proteomes" id="UP000015101"/>
    </source>
</evidence>
<keyword evidence="2" id="KW-1133">Transmembrane helix</keyword>
<reference evidence="3 5" key="2">
    <citation type="journal article" date="2013" name="Nature">
        <title>Insights into bilaterian evolution from three spiralian genomes.</title>
        <authorList>
            <person name="Simakov O."/>
            <person name="Marletaz F."/>
            <person name="Cho S.J."/>
            <person name="Edsinger-Gonzales E."/>
            <person name="Havlak P."/>
            <person name="Hellsten U."/>
            <person name="Kuo D.H."/>
            <person name="Larsson T."/>
            <person name="Lv J."/>
            <person name="Arendt D."/>
            <person name="Savage R."/>
            <person name="Osoegawa K."/>
            <person name="de Jong P."/>
            <person name="Grimwood J."/>
            <person name="Chapman J.A."/>
            <person name="Shapiro H."/>
            <person name="Aerts A."/>
            <person name="Otillar R.P."/>
            <person name="Terry A.Y."/>
            <person name="Boore J.L."/>
            <person name="Grigoriev I.V."/>
            <person name="Lindberg D.R."/>
            <person name="Seaver E.C."/>
            <person name="Weisblat D.A."/>
            <person name="Putnam N.H."/>
            <person name="Rokhsar D.S."/>
        </authorList>
    </citation>
    <scope>NUCLEOTIDE SEQUENCE</scope>
</reference>
<sequence length="771" mass="87662">MESDCRTNQTLNMQAKDAENAQISAVECVASDNHHHHHNIIECDLTDDHYHKIVECGPTDYHDNNTGESRLTENHHRHKIVECGFTDDQQHNTVECGFTDDQQHNTVECGFTDDQQHNTVECGLSDECHRKQNIDECGTSGDHYHNIRECSQTDDRYRQEAVECALTSNSPADEAQGVATQTRMPTDGSTMPMNDSMMLINNSNMPAVDAEAASEATFTGDEPFINKLKGFIETRENDGKSYVEIINELIDPNNFSLANLPPGDKEIINNLQNQLGGAVQDLKAGICSYLALQRHKECLLQKCKCAMGGKKLKELEQEVFENQPELMEVFEKITKSRRAPKMDKSVADDEADEAEKDKNYEKNKEELNDEDDDEDDEDDDDDEKVESEILEMINQLELLKQHVKVAETWFHNLILLTIQFDQLKLDPKILDMEKSYRWFRLTETTLLHVLSSLFAATDAQNISLLSFLNMSPAYKKITLSLVTAFEVLAVKRKINKLDYIILAIYRPGSEQLTTSFFDELISVLECVTYFVIGRFQHSHRELINHINEPKHILGGTLDLIVASDNIAVNEVKDMSLLLILTTIQFLIDKSICSSHIYLRGTSHLRSLEVILKPAYIYLPPPYNVPAYVCVLMHGQGDLNELSDDLYEFLVDFNKHRPPASFSPSTSASMHPCASAFMHLSIYAPLHPCIPFFGKERNFSILAMFTMFTMFTVFMFFAMFTTSLGKILYQAEEAPDYESMKQNVKVVEQLSNDIKMEFGIAKRATSQFIGRK</sequence>
<evidence type="ECO:0000256" key="2">
    <source>
        <dbReference type="SAM" id="Phobius"/>
    </source>
</evidence>
<dbReference type="Proteomes" id="UP000015101">
    <property type="component" value="Unassembled WGS sequence"/>
</dbReference>
<feature type="compositionally biased region" description="Acidic residues" evidence="1">
    <location>
        <begin position="367"/>
        <end position="384"/>
    </location>
</feature>
<keyword evidence="2" id="KW-0472">Membrane</keyword>
<evidence type="ECO:0000256" key="1">
    <source>
        <dbReference type="SAM" id="MobiDB-lite"/>
    </source>
</evidence>
<dbReference type="OrthoDB" id="10072198at2759"/>
<reference evidence="5" key="1">
    <citation type="submission" date="2012-12" db="EMBL/GenBank/DDBJ databases">
        <authorList>
            <person name="Hellsten U."/>
            <person name="Grimwood J."/>
            <person name="Chapman J.A."/>
            <person name="Shapiro H."/>
            <person name="Aerts A."/>
            <person name="Otillar R.P."/>
            <person name="Terry A.Y."/>
            <person name="Boore J.L."/>
            <person name="Simakov O."/>
            <person name="Marletaz F."/>
            <person name="Cho S.-J."/>
            <person name="Edsinger-Gonzales E."/>
            <person name="Havlak P."/>
            <person name="Kuo D.-H."/>
            <person name="Larsson T."/>
            <person name="Lv J."/>
            <person name="Arendt D."/>
            <person name="Savage R."/>
            <person name="Osoegawa K."/>
            <person name="de Jong P."/>
            <person name="Lindberg D.R."/>
            <person name="Seaver E.C."/>
            <person name="Weisblat D.A."/>
            <person name="Putnam N.H."/>
            <person name="Grigoriev I.V."/>
            <person name="Rokhsar D.S."/>
        </authorList>
    </citation>
    <scope>NUCLEOTIDE SEQUENCE</scope>
</reference>
<dbReference type="EnsemblMetazoa" id="HelroT162659">
    <property type="protein sequence ID" value="HelroP162659"/>
    <property type="gene ID" value="HelroG162659"/>
</dbReference>
<dbReference type="PANTHER" id="PTHR33776">
    <property type="entry name" value="ENDO/EXONUCLEASE/PHOSPHATASE DOMAIN-CONTAINING PROTEIN"/>
    <property type="match status" value="1"/>
</dbReference>
<dbReference type="KEGG" id="hro:HELRODRAFT_162659"/>
<evidence type="ECO:0000313" key="4">
    <source>
        <dbReference type="EnsemblMetazoa" id="HelroP162659"/>
    </source>
</evidence>
<name>T1ESZ3_HELRO</name>
<reference evidence="4" key="3">
    <citation type="submission" date="2015-06" db="UniProtKB">
        <authorList>
            <consortium name="EnsemblMetazoa"/>
        </authorList>
    </citation>
    <scope>IDENTIFICATION</scope>
</reference>
<feature type="transmembrane region" description="Helical" evidence="2">
    <location>
        <begin position="698"/>
        <end position="719"/>
    </location>
</feature>
<feature type="compositionally biased region" description="Basic and acidic residues" evidence="1">
    <location>
        <begin position="355"/>
        <end position="366"/>
    </location>
</feature>
<gene>
    <name evidence="4" type="primary">20199693</name>
    <name evidence="3" type="ORF">HELRODRAFT_162659</name>
</gene>
<dbReference type="CTD" id="20199693"/>